<sequence>MLQTKWVLLVVGRDHIFIFHVPRDSLQRIEYYALCCSSSLIVSVVWLEVSFVTMKCSPLGAAGMDSMHSTSAVFYE</sequence>
<reference evidence="1" key="1">
    <citation type="submission" date="2017-02" db="UniProtKB">
        <authorList>
            <consortium name="WormBaseParasite"/>
        </authorList>
    </citation>
    <scope>IDENTIFICATION</scope>
</reference>
<accession>A0A0N4WI52</accession>
<evidence type="ECO:0000313" key="1">
    <source>
        <dbReference type="WBParaSite" id="HPLM_0001061301-mRNA-1"/>
    </source>
</evidence>
<organism evidence="1">
    <name type="scientific">Haemonchus placei</name>
    <name type="common">Barber's pole worm</name>
    <dbReference type="NCBI Taxonomy" id="6290"/>
    <lineage>
        <taxon>Eukaryota</taxon>
        <taxon>Metazoa</taxon>
        <taxon>Ecdysozoa</taxon>
        <taxon>Nematoda</taxon>
        <taxon>Chromadorea</taxon>
        <taxon>Rhabditida</taxon>
        <taxon>Rhabditina</taxon>
        <taxon>Rhabditomorpha</taxon>
        <taxon>Strongyloidea</taxon>
        <taxon>Trichostrongylidae</taxon>
        <taxon>Haemonchus</taxon>
    </lineage>
</organism>
<proteinExistence type="predicted"/>
<name>A0A0N4WI52_HAEPC</name>
<protein>
    <submittedName>
        <fullName evidence="1">Secreted protein</fullName>
    </submittedName>
</protein>
<dbReference type="WBParaSite" id="HPLM_0001061301-mRNA-1">
    <property type="protein sequence ID" value="HPLM_0001061301-mRNA-1"/>
    <property type="gene ID" value="HPLM_0001061301"/>
</dbReference>
<dbReference type="AlphaFoldDB" id="A0A0N4WI52"/>